<feature type="transmembrane region" description="Helical" evidence="2">
    <location>
        <begin position="297"/>
        <end position="313"/>
    </location>
</feature>
<dbReference type="InterPro" id="IPR045962">
    <property type="entry name" value="DUF6382"/>
</dbReference>
<dbReference type="GeneID" id="93163401"/>
<dbReference type="Pfam" id="PF00498">
    <property type="entry name" value="FHA"/>
    <property type="match status" value="1"/>
</dbReference>
<dbReference type="EMBL" id="ADLK01000022">
    <property type="protein sequence ID" value="KMW18805.1"/>
    <property type="molecule type" value="Genomic_DNA"/>
</dbReference>
<dbReference type="AlphaFoldDB" id="A0A0J9ESL6"/>
<accession>A0A0J9ESL6</accession>
<evidence type="ECO:0000256" key="2">
    <source>
        <dbReference type="SAM" id="Phobius"/>
    </source>
</evidence>
<dbReference type="CDD" id="cd00060">
    <property type="entry name" value="FHA"/>
    <property type="match status" value="1"/>
</dbReference>
<keyword evidence="2" id="KW-0472">Membrane</keyword>
<dbReference type="PROSITE" id="PS50006">
    <property type="entry name" value="FHA_DOMAIN"/>
    <property type="match status" value="1"/>
</dbReference>
<sequence>MEISYRREIKYNYLVVTPDMGAEAGYEAKMLAGNEIRGLMHMHIRYQDGTPLYYYDITSRQPLSRLLETRSITRDEICQIVIQLHVTLMRMEEYLLSDGGILLNQDLIYVEPELFGISLCLVPGHRGDFPEQLSRFLQYILKCVNHKDRECVVLAYGMYQESLKDNYGIEDILKFISLDGENRDGTSSQELSGQGQRQPEGGNGWGNQTDWVKQERKGEKNSREGTVDFGTADFGTPDNGMSDSEWSVGFGRASGFGGALGFGKKAGAGWEESPGQKECNRGYERDNRKKIPIAKQVIIWMSVVVLIPAALWLLRGPNAVRELRFILICGDGGILFAIAAMDLTFWLVGGRKKGRNEQMREIQPVQEAVKPRRQKDEADEGMWRILYEDESDPLSGTDQRTSGEDKTINACSGKQTVEYSNTFPGHDNEETMRTTLLTGRRTENELRRLTSIEGEEDEIVISYYPFVIGKNKNLADYVLQKDTVSRFHLRIDKDGGTYTVTDLNSTNGTRVRGKLLDANETAVIEVGDEIIIADIGYIFT</sequence>
<feature type="domain" description="FHA" evidence="3">
    <location>
        <begin position="466"/>
        <end position="516"/>
    </location>
</feature>
<feature type="transmembrane region" description="Helical" evidence="2">
    <location>
        <begin position="325"/>
        <end position="349"/>
    </location>
</feature>
<proteinExistence type="predicted"/>
<keyword evidence="2" id="KW-1133">Transmembrane helix</keyword>
<name>A0A0J9ESL6_9FIRM</name>
<organism evidence="4 5">
    <name type="scientific">[Clostridium] citroniae WAL-19142</name>
    <dbReference type="NCBI Taxonomy" id="742734"/>
    <lineage>
        <taxon>Bacteria</taxon>
        <taxon>Bacillati</taxon>
        <taxon>Bacillota</taxon>
        <taxon>Clostridia</taxon>
        <taxon>Lachnospirales</taxon>
        <taxon>Lachnospiraceae</taxon>
        <taxon>Enterocloster</taxon>
    </lineage>
</organism>
<dbReference type="InterPro" id="IPR000253">
    <property type="entry name" value="FHA_dom"/>
</dbReference>
<dbReference type="RefSeq" id="WP_048930098.1">
    <property type="nucleotide sequence ID" value="NZ_KQ235878.1"/>
</dbReference>
<evidence type="ECO:0000313" key="5">
    <source>
        <dbReference type="Proteomes" id="UP000037392"/>
    </source>
</evidence>
<dbReference type="OrthoDB" id="9783862at2"/>
<keyword evidence="2" id="KW-0812">Transmembrane</keyword>
<evidence type="ECO:0000313" key="4">
    <source>
        <dbReference type="EMBL" id="KMW18805.1"/>
    </source>
</evidence>
<evidence type="ECO:0000259" key="3">
    <source>
        <dbReference type="PROSITE" id="PS50006"/>
    </source>
</evidence>
<comment type="caution">
    <text evidence="4">The sequence shown here is derived from an EMBL/GenBank/DDBJ whole genome shotgun (WGS) entry which is preliminary data.</text>
</comment>
<reference evidence="4 5" key="1">
    <citation type="submission" date="2011-04" db="EMBL/GenBank/DDBJ databases">
        <title>The Genome Sequence of Clostridium citroniae WAL-19142.</title>
        <authorList>
            <consortium name="The Broad Institute Genome Sequencing Platform"/>
            <person name="Earl A."/>
            <person name="Ward D."/>
            <person name="Feldgarden M."/>
            <person name="Gevers D."/>
            <person name="Warren Y.A."/>
            <person name="Tyrrell K.L."/>
            <person name="Citron D.M."/>
            <person name="Goldstein E.J."/>
            <person name="Daigneault M."/>
            <person name="Allen-Vercoe E."/>
            <person name="Young S.K."/>
            <person name="Zeng Q."/>
            <person name="Gargeya S."/>
            <person name="Fitzgerald M."/>
            <person name="Haas B."/>
            <person name="Abouelleil A."/>
            <person name="Alvarado L."/>
            <person name="Arachchi H.M."/>
            <person name="Berlin A."/>
            <person name="Brown A."/>
            <person name="Chapman S.B."/>
            <person name="Chen Z."/>
            <person name="Dunbar C."/>
            <person name="Freedman E."/>
            <person name="Gearin G."/>
            <person name="Gellesch M."/>
            <person name="Goldberg J."/>
            <person name="Griggs A."/>
            <person name="Gujja S."/>
            <person name="Heilman E.R."/>
            <person name="Heiman D."/>
            <person name="Howarth C."/>
            <person name="Larson L."/>
            <person name="Lui A."/>
            <person name="MacDonald P.J."/>
            <person name="Mehta T."/>
            <person name="Montmayeur A."/>
            <person name="Murphy C."/>
            <person name="Neiman D."/>
            <person name="Pearson M."/>
            <person name="Priest M."/>
            <person name="Roberts A."/>
            <person name="Saif S."/>
            <person name="Shea T."/>
            <person name="Shenoy N."/>
            <person name="Sisk P."/>
            <person name="Stolte C."/>
            <person name="Sykes S."/>
            <person name="White J."/>
            <person name="Yandava C."/>
            <person name="Wortman J."/>
            <person name="Nusbaum C."/>
            <person name="Birren B."/>
        </authorList>
    </citation>
    <scope>NUCLEOTIDE SEQUENCE [LARGE SCALE GENOMIC DNA]</scope>
    <source>
        <strain evidence="4 5">WAL-19142</strain>
    </source>
</reference>
<dbReference type="Pfam" id="PF19909">
    <property type="entry name" value="DUF6382"/>
    <property type="match status" value="1"/>
</dbReference>
<feature type="compositionally biased region" description="Basic and acidic residues" evidence="1">
    <location>
        <begin position="212"/>
        <end position="226"/>
    </location>
</feature>
<dbReference type="Proteomes" id="UP000037392">
    <property type="component" value="Unassembled WGS sequence"/>
</dbReference>
<feature type="compositionally biased region" description="Polar residues" evidence="1">
    <location>
        <begin position="185"/>
        <end position="197"/>
    </location>
</feature>
<dbReference type="SUPFAM" id="SSF49879">
    <property type="entry name" value="SMAD/FHA domain"/>
    <property type="match status" value="1"/>
</dbReference>
<dbReference type="Gene3D" id="2.60.200.20">
    <property type="match status" value="1"/>
</dbReference>
<feature type="region of interest" description="Disordered" evidence="1">
    <location>
        <begin position="184"/>
        <end position="236"/>
    </location>
</feature>
<dbReference type="PATRIC" id="fig|742734.4.peg.3113"/>
<dbReference type="SMART" id="SM00240">
    <property type="entry name" value="FHA"/>
    <property type="match status" value="1"/>
</dbReference>
<evidence type="ECO:0000256" key="1">
    <source>
        <dbReference type="SAM" id="MobiDB-lite"/>
    </source>
</evidence>
<protein>
    <recommendedName>
        <fullName evidence="3">FHA domain-containing protein</fullName>
    </recommendedName>
</protein>
<dbReference type="InterPro" id="IPR008984">
    <property type="entry name" value="SMAD_FHA_dom_sf"/>
</dbReference>
<gene>
    <name evidence="4" type="ORF">HMPREF9470_02909</name>
</gene>